<name>G9NBG9_HYPVG</name>
<dbReference type="InterPro" id="IPR050418">
    <property type="entry name" value="D-iso_2-hydroxyacid_DH_PdxB"/>
</dbReference>
<dbReference type="OMA" id="IEAVHCP"/>
<evidence type="ECO:0000256" key="4">
    <source>
        <dbReference type="RuleBase" id="RU003719"/>
    </source>
</evidence>
<dbReference type="InParanoid" id="G9NBG9"/>
<proteinExistence type="inferred from homology"/>
<gene>
    <name evidence="7" type="ORF">TRIVIDRAFT_39979</name>
</gene>
<dbReference type="GeneID" id="25793857"/>
<dbReference type="CDD" id="cd05198">
    <property type="entry name" value="formate_dh_like"/>
    <property type="match status" value="1"/>
</dbReference>
<dbReference type="GO" id="GO:0016616">
    <property type="term" value="F:oxidoreductase activity, acting on the CH-OH group of donors, NAD or NADP as acceptor"/>
    <property type="evidence" value="ECO:0007669"/>
    <property type="project" value="InterPro"/>
</dbReference>
<dbReference type="HOGENOM" id="CLU_019796_1_3_1"/>
<keyword evidence="3" id="KW-0520">NAD</keyword>
<evidence type="ECO:0000259" key="6">
    <source>
        <dbReference type="Pfam" id="PF02826"/>
    </source>
</evidence>
<evidence type="ECO:0000256" key="3">
    <source>
        <dbReference type="ARBA" id="ARBA00023027"/>
    </source>
</evidence>
<dbReference type="eggNOG" id="KOG0068">
    <property type="taxonomic scope" value="Eukaryota"/>
</dbReference>
<evidence type="ECO:0000313" key="7">
    <source>
        <dbReference type="EMBL" id="EHK16174.1"/>
    </source>
</evidence>
<dbReference type="PANTHER" id="PTHR43761">
    <property type="entry name" value="D-ISOMER SPECIFIC 2-HYDROXYACID DEHYDROGENASE FAMILY PROTEIN (AFU_ORTHOLOGUE AFUA_1G13630)"/>
    <property type="match status" value="1"/>
</dbReference>
<dbReference type="SUPFAM" id="SSF52283">
    <property type="entry name" value="Formate/glycerate dehydrogenase catalytic domain-like"/>
    <property type="match status" value="1"/>
</dbReference>
<dbReference type="InterPro" id="IPR036291">
    <property type="entry name" value="NAD(P)-bd_dom_sf"/>
</dbReference>
<dbReference type="Proteomes" id="UP000007115">
    <property type="component" value="Unassembled WGS sequence"/>
</dbReference>
<dbReference type="RefSeq" id="XP_013950369.1">
    <property type="nucleotide sequence ID" value="XM_014094894.1"/>
</dbReference>
<dbReference type="GO" id="GO:0051287">
    <property type="term" value="F:NAD binding"/>
    <property type="evidence" value="ECO:0007669"/>
    <property type="project" value="InterPro"/>
</dbReference>
<comment type="similarity">
    <text evidence="1 4">Belongs to the D-isomer specific 2-hydroxyacid dehydrogenase family.</text>
</comment>
<protein>
    <recommendedName>
        <fullName evidence="9">Glycerate dehydrogenase</fullName>
    </recommendedName>
</protein>
<dbReference type="InterPro" id="IPR006139">
    <property type="entry name" value="D-isomer_2_OHA_DH_cat_dom"/>
</dbReference>
<evidence type="ECO:0000256" key="2">
    <source>
        <dbReference type="ARBA" id="ARBA00023002"/>
    </source>
</evidence>
<accession>G9NBG9</accession>
<dbReference type="Gene3D" id="3.40.50.720">
    <property type="entry name" value="NAD(P)-binding Rossmann-like Domain"/>
    <property type="match status" value="2"/>
</dbReference>
<dbReference type="InterPro" id="IPR006140">
    <property type="entry name" value="D-isomer_DH_NAD-bd"/>
</dbReference>
<dbReference type="OrthoDB" id="298012at2759"/>
<dbReference type="Pfam" id="PF00389">
    <property type="entry name" value="2-Hacid_dh"/>
    <property type="match status" value="1"/>
</dbReference>
<reference evidence="7 8" key="1">
    <citation type="journal article" date="2011" name="Genome Biol.">
        <title>Comparative genome sequence analysis underscores mycoparasitism as the ancestral life style of Trichoderma.</title>
        <authorList>
            <person name="Kubicek C.P."/>
            <person name="Herrera-Estrella A."/>
            <person name="Seidl-Seiboth V."/>
            <person name="Martinez D.A."/>
            <person name="Druzhinina I.S."/>
            <person name="Thon M."/>
            <person name="Zeilinger S."/>
            <person name="Casas-Flores S."/>
            <person name="Horwitz B.A."/>
            <person name="Mukherjee P.K."/>
            <person name="Mukherjee M."/>
            <person name="Kredics L."/>
            <person name="Alcaraz L.D."/>
            <person name="Aerts A."/>
            <person name="Antal Z."/>
            <person name="Atanasova L."/>
            <person name="Cervantes-Badillo M.G."/>
            <person name="Challacombe J."/>
            <person name="Chertkov O."/>
            <person name="McCluskey K."/>
            <person name="Coulpier F."/>
            <person name="Deshpande N."/>
            <person name="von Doehren H."/>
            <person name="Ebbole D.J."/>
            <person name="Esquivel-Naranjo E.U."/>
            <person name="Fekete E."/>
            <person name="Flipphi M."/>
            <person name="Glaser F."/>
            <person name="Gomez-Rodriguez E.Y."/>
            <person name="Gruber S."/>
            <person name="Han C."/>
            <person name="Henrissat B."/>
            <person name="Hermosa R."/>
            <person name="Hernandez-Onate M."/>
            <person name="Karaffa L."/>
            <person name="Kosti I."/>
            <person name="Le Crom S."/>
            <person name="Lindquist E."/>
            <person name="Lucas S."/>
            <person name="Luebeck M."/>
            <person name="Luebeck P.S."/>
            <person name="Margeot A."/>
            <person name="Metz B."/>
            <person name="Misra M."/>
            <person name="Nevalainen H."/>
            <person name="Omann M."/>
            <person name="Packer N."/>
            <person name="Perrone G."/>
            <person name="Uresti-Rivera E.E."/>
            <person name="Salamov A."/>
            <person name="Schmoll M."/>
            <person name="Seiboth B."/>
            <person name="Shapiro H."/>
            <person name="Sukno S."/>
            <person name="Tamayo-Ramos J.A."/>
            <person name="Tisch D."/>
            <person name="Wiest A."/>
            <person name="Wilkinson H.H."/>
            <person name="Zhang M."/>
            <person name="Coutinho P.M."/>
            <person name="Kenerley C.M."/>
            <person name="Monte E."/>
            <person name="Baker S.E."/>
            <person name="Grigoriev I.V."/>
        </authorList>
    </citation>
    <scope>NUCLEOTIDE SEQUENCE [LARGE SCALE GENOMIC DNA]</scope>
    <source>
        <strain evidence="8">Gv29-8 / FGSC 10586</strain>
    </source>
</reference>
<keyword evidence="2 4" id="KW-0560">Oxidoreductase</keyword>
<evidence type="ECO:0000259" key="5">
    <source>
        <dbReference type="Pfam" id="PF00389"/>
    </source>
</evidence>
<dbReference type="Pfam" id="PF02826">
    <property type="entry name" value="2-Hacid_dh_C"/>
    <property type="match status" value="1"/>
</dbReference>
<dbReference type="SUPFAM" id="SSF51735">
    <property type="entry name" value="NAD(P)-binding Rossmann-fold domains"/>
    <property type="match status" value="1"/>
</dbReference>
<dbReference type="STRING" id="413071.G9NBG9"/>
<feature type="domain" description="D-isomer specific 2-hydroxyacid dehydrogenase NAD-binding" evidence="6">
    <location>
        <begin position="124"/>
        <end position="326"/>
    </location>
</feature>
<dbReference type="AlphaFoldDB" id="G9NBG9"/>
<sequence>MHHKIVALDAWYVPIPPDLLNLPPPCAYELKGCEKQLISNDDIHEAVRDATIIALTHTRLDASTLSAAITPNLRLIVAIASGTDSIDKEQCKKRGIMVLNSPGTNADSVANHIMAMYFACRRRLLMMQKTVLRTDEWVKHGTITTLMNSKNNDAPISCNEEIIGLIGYGAIGRRVAQLCRALGMTVLIASRKGAVSDAVPTVDKQKMVGTEADDARTPFVEVLRRSSVLVLCLPRNLETLNLISHDEFQMMSRRTIMINVSRGGIVDELALIQALKGGMIDGCATDVFLREPSGAGDHWKEGDSPILRLNQAEAEEMNLLVTPHVAWYSRATIDGYLQTFKQNVEDWCAGKARNIVV</sequence>
<dbReference type="PANTHER" id="PTHR43761:SF1">
    <property type="entry name" value="D-ISOMER SPECIFIC 2-HYDROXYACID DEHYDROGENASE CATALYTIC DOMAIN-CONTAINING PROTEIN-RELATED"/>
    <property type="match status" value="1"/>
</dbReference>
<dbReference type="VEuPathDB" id="FungiDB:TRIVIDRAFT_39979"/>
<evidence type="ECO:0000313" key="8">
    <source>
        <dbReference type="Proteomes" id="UP000007115"/>
    </source>
</evidence>
<evidence type="ECO:0008006" key="9">
    <source>
        <dbReference type="Google" id="ProtNLM"/>
    </source>
</evidence>
<feature type="domain" description="D-isomer specific 2-hydroxyacid dehydrogenase catalytic" evidence="5">
    <location>
        <begin position="38"/>
        <end position="356"/>
    </location>
</feature>
<organism evidence="7 8">
    <name type="scientific">Hypocrea virens (strain Gv29-8 / FGSC 10586)</name>
    <name type="common">Gliocladium virens</name>
    <name type="synonym">Trichoderma virens</name>
    <dbReference type="NCBI Taxonomy" id="413071"/>
    <lineage>
        <taxon>Eukaryota</taxon>
        <taxon>Fungi</taxon>
        <taxon>Dikarya</taxon>
        <taxon>Ascomycota</taxon>
        <taxon>Pezizomycotina</taxon>
        <taxon>Sordariomycetes</taxon>
        <taxon>Hypocreomycetidae</taxon>
        <taxon>Hypocreales</taxon>
        <taxon>Hypocreaceae</taxon>
        <taxon>Trichoderma</taxon>
    </lineage>
</organism>
<evidence type="ECO:0000256" key="1">
    <source>
        <dbReference type="ARBA" id="ARBA00005854"/>
    </source>
</evidence>
<dbReference type="EMBL" id="ABDF02000091">
    <property type="protein sequence ID" value="EHK16174.1"/>
    <property type="molecule type" value="Genomic_DNA"/>
</dbReference>
<keyword evidence="8" id="KW-1185">Reference proteome</keyword>
<comment type="caution">
    <text evidence="7">The sequence shown here is derived from an EMBL/GenBank/DDBJ whole genome shotgun (WGS) entry which is preliminary data.</text>
</comment>